<comment type="caution">
    <text evidence="10">The sequence shown here is derived from an EMBL/GenBank/DDBJ whole genome shotgun (WGS) entry which is preliminary data.</text>
</comment>
<dbReference type="InterPro" id="IPR023028">
    <property type="entry name" value="Mannitol_1_phos_5_DH"/>
</dbReference>
<dbReference type="HAMAP" id="MF_00196">
    <property type="entry name" value="Mannitol_dehydrog"/>
    <property type="match status" value="1"/>
</dbReference>
<evidence type="ECO:0000313" key="10">
    <source>
        <dbReference type="EMBL" id="TDW03627.1"/>
    </source>
</evidence>
<dbReference type="InterPro" id="IPR013118">
    <property type="entry name" value="Mannitol_DH_C"/>
</dbReference>
<dbReference type="OrthoDB" id="271711at2"/>
<evidence type="ECO:0000256" key="5">
    <source>
        <dbReference type="ARBA" id="ARBA00023027"/>
    </source>
</evidence>
<dbReference type="RefSeq" id="WP_111572458.1">
    <property type="nucleotide sequence ID" value="NZ_QLME01000013.1"/>
</dbReference>
<dbReference type="Proteomes" id="UP000294697">
    <property type="component" value="Unassembled WGS sequence"/>
</dbReference>
<feature type="domain" description="Mannitol dehydrogenase C-terminal" evidence="9">
    <location>
        <begin position="205"/>
        <end position="382"/>
    </location>
</feature>
<evidence type="ECO:0000256" key="7">
    <source>
        <dbReference type="HAMAP-Rule" id="MF_00196"/>
    </source>
</evidence>
<dbReference type="Pfam" id="PF01232">
    <property type="entry name" value="Mannitol_dh"/>
    <property type="match status" value="1"/>
</dbReference>
<dbReference type="GO" id="GO:0019592">
    <property type="term" value="P:mannitol catabolic process"/>
    <property type="evidence" value="ECO:0007669"/>
    <property type="project" value="TreeGrafter"/>
</dbReference>
<dbReference type="EMBL" id="SODA01000011">
    <property type="protein sequence ID" value="TDW03627.1"/>
    <property type="molecule type" value="Genomic_DNA"/>
</dbReference>
<dbReference type="EC" id="1.1.1.17" evidence="2 7"/>
<dbReference type="NCBIfam" id="NF002650">
    <property type="entry name" value="PRK02318.2-2"/>
    <property type="match status" value="1"/>
</dbReference>
<dbReference type="PANTHER" id="PTHR30524:SF0">
    <property type="entry name" value="ALTRONATE OXIDOREDUCTASE-RELATED"/>
    <property type="match status" value="1"/>
</dbReference>
<keyword evidence="5 7" id="KW-0520">NAD</keyword>
<dbReference type="GO" id="GO:0005829">
    <property type="term" value="C:cytosol"/>
    <property type="evidence" value="ECO:0007669"/>
    <property type="project" value="TreeGrafter"/>
</dbReference>
<dbReference type="NCBIfam" id="NF002652">
    <property type="entry name" value="PRK02318.2-5"/>
    <property type="match status" value="1"/>
</dbReference>
<dbReference type="PRINTS" id="PR00084">
    <property type="entry name" value="MTLDHDRGNASE"/>
</dbReference>
<evidence type="ECO:0000256" key="1">
    <source>
        <dbReference type="ARBA" id="ARBA00006541"/>
    </source>
</evidence>
<accession>A0A4R7Z0H2</accession>
<evidence type="ECO:0000259" key="9">
    <source>
        <dbReference type="Pfam" id="PF08125"/>
    </source>
</evidence>
<evidence type="ECO:0000256" key="2">
    <source>
        <dbReference type="ARBA" id="ARBA00012939"/>
    </source>
</evidence>
<comment type="catalytic activity">
    <reaction evidence="6 7">
        <text>D-mannitol 1-phosphate + NAD(+) = beta-D-fructose 6-phosphate + NADH + H(+)</text>
        <dbReference type="Rhea" id="RHEA:19661"/>
        <dbReference type="ChEBI" id="CHEBI:15378"/>
        <dbReference type="ChEBI" id="CHEBI:57540"/>
        <dbReference type="ChEBI" id="CHEBI:57634"/>
        <dbReference type="ChEBI" id="CHEBI:57945"/>
        <dbReference type="ChEBI" id="CHEBI:61381"/>
        <dbReference type="EC" id="1.1.1.17"/>
    </reaction>
</comment>
<dbReference type="GO" id="GO:0008926">
    <property type="term" value="F:mannitol-1-phosphate 5-dehydrogenase activity"/>
    <property type="evidence" value="ECO:0007669"/>
    <property type="project" value="UniProtKB-UniRule"/>
</dbReference>
<feature type="domain" description="Mannitol dehydrogenase N-terminal" evidence="8">
    <location>
        <begin position="3"/>
        <end position="198"/>
    </location>
</feature>
<dbReference type="InterPro" id="IPR008927">
    <property type="entry name" value="6-PGluconate_DH-like_C_sf"/>
</dbReference>
<dbReference type="Pfam" id="PF08125">
    <property type="entry name" value="Mannitol_dh_C"/>
    <property type="match status" value="1"/>
</dbReference>
<gene>
    <name evidence="7" type="primary">mtlD</name>
    <name evidence="10" type="ORF">C8C77_11125</name>
</gene>
<evidence type="ECO:0000313" key="11">
    <source>
        <dbReference type="Proteomes" id="UP000294697"/>
    </source>
</evidence>
<keyword evidence="4 7" id="KW-0560">Oxidoreductase</keyword>
<dbReference type="PROSITE" id="PS00974">
    <property type="entry name" value="MANNITOL_DHGENASE"/>
    <property type="match status" value="1"/>
</dbReference>
<feature type="binding site" evidence="7">
    <location>
        <begin position="4"/>
        <end position="15"/>
    </location>
    <ligand>
        <name>NAD(+)</name>
        <dbReference type="ChEBI" id="CHEBI:57540"/>
    </ligand>
</feature>
<dbReference type="InterPro" id="IPR036291">
    <property type="entry name" value="NAD(P)-bd_dom_sf"/>
</dbReference>
<protein>
    <recommendedName>
        <fullName evidence="3 7">Mannitol-1-phosphate 5-dehydrogenase</fullName>
        <ecNumber evidence="2 7">1.1.1.17</ecNumber>
    </recommendedName>
</protein>
<evidence type="ECO:0000259" key="8">
    <source>
        <dbReference type="Pfam" id="PF01232"/>
    </source>
</evidence>
<dbReference type="InterPro" id="IPR023027">
    <property type="entry name" value="Mannitol_DH_CS"/>
</dbReference>
<name>A0A4R7Z0H2_9FIRM</name>
<dbReference type="NCBIfam" id="NF002646">
    <property type="entry name" value="PRK02318.1-2"/>
    <property type="match status" value="1"/>
</dbReference>
<comment type="similarity">
    <text evidence="1 7">Belongs to the mannitol dehydrogenase family.</text>
</comment>
<dbReference type="SUPFAM" id="SSF51735">
    <property type="entry name" value="NAD(P)-binding Rossmann-fold domains"/>
    <property type="match status" value="1"/>
</dbReference>
<dbReference type="InterPro" id="IPR000669">
    <property type="entry name" value="Mannitol_DH"/>
</dbReference>
<dbReference type="InterPro" id="IPR013131">
    <property type="entry name" value="Mannitol_DH_N"/>
</dbReference>
<evidence type="ECO:0000256" key="6">
    <source>
        <dbReference type="ARBA" id="ARBA00048615"/>
    </source>
</evidence>
<dbReference type="Gene3D" id="3.40.50.720">
    <property type="entry name" value="NAD(P)-binding Rossmann-like Domain"/>
    <property type="match status" value="1"/>
</dbReference>
<evidence type="ECO:0000256" key="4">
    <source>
        <dbReference type="ARBA" id="ARBA00023002"/>
    </source>
</evidence>
<dbReference type="PANTHER" id="PTHR30524">
    <property type="entry name" value="MANNITOL-1-PHOSPHATE 5-DEHYDROGENASE"/>
    <property type="match status" value="1"/>
</dbReference>
<evidence type="ECO:0000256" key="3">
    <source>
        <dbReference type="ARBA" id="ARBA00016219"/>
    </source>
</evidence>
<dbReference type="AlphaFoldDB" id="A0A4R7Z0H2"/>
<dbReference type="InterPro" id="IPR013328">
    <property type="entry name" value="6PGD_dom2"/>
</dbReference>
<sequence length="383" mass="43645">MKKALHFGAGNIGRGFIGLLLNLSEYEVVFADIDQEIIAELNEYKSYRVSEVGDEKEKHYQVDNVRGILSNKTYQVAEEIKDADLITTAVGVNNLKYLAEVIAEGIKLRIAEAPNKKLNIIACENAVRATSKLKKEVYKFFTQEEEEKAEKQVGFVDSAVDRIVPPQENEDRLEVKVEPFKEWIVDKTQFKGKIPIIEGMTPSDNLLAFVERKIYTLNTGHAATAYLGFYYNYQYIHQAIKDEKIYDTVKSALEESGQSLVKLYDFDSKEHEQYIEKILKRFMNPALKDSVERVGREPMRKLSEEDRLVTPALRAVENDISPTGLSKSIAAALLFDVEADEQSQKMQKLIQEKGVEQALEEITTIKSESKLGRKILAKYKEMK</sequence>
<dbReference type="SUPFAM" id="SSF48179">
    <property type="entry name" value="6-phosphogluconate dehydrogenase C-terminal domain-like"/>
    <property type="match status" value="1"/>
</dbReference>
<dbReference type="Gene3D" id="1.10.1040.10">
    <property type="entry name" value="N-(1-d-carboxylethyl)-l-norvaline Dehydrogenase, domain 2"/>
    <property type="match status" value="1"/>
</dbReference>
<reference evidence="10 11" key="1">
    <citation type="submission" date="2019-03" db="EMBL/GenBank/DDBJ databases">
        <title>Subsurface microbial communities from deep shales in Ohio and West Virginia, USA.</title>
        <authorList>
            <person name="Wrighton K."/>
        </authorList>
    </citation>
    <scope>NUCLEOTIDE SEQUENCE [LARGE SCALE GENOMIC DNA]</scope>
    <source>
        <strain evidence="10 11">MSL9.2</strain>
    </source>
</reference>
<proteinExistence type="inferred from homology"/>
<organism evidence="10 11">
    <name type="scientific">Halanaerobium saccharolyticum</name>
    <dbReference type="NCBI Taxonomy" id="43595"/>
    <lineage>
        <taxon>Bacteria</taxon>
        <taxon>Bacillati</taxon>
        <taxon>Bacillota</taxon>
        <taxon>Clostridia</taxon>
        <taxon>Halanaerobiales</taxon>
        <taxon>Halanaerobiaceae</taxon>
        <taxon>Halanaerobium</taxon>
    </lineage>
</organism>